<dbReference type="GO" id="GO:0016874">
    <property type="term" value="F:ligase activity"/>
    <property type="evidence" value="ECO:0007669"/>
    <property type="project" value="UniProtKB-KW"/>
</dbReference>
<keyword evidence="3 4" id="KW-0067">ATP-binding</keyword>
<evidence type="ECO:0000313" key="6">
    <source>
        <dbReference type="EMBL" id="RKN04511.1"/>
    </source>
</evidence>
<dbReference type="AlphaFoldDB" id="A0A3A9VTU9"/>
<protein>
    <submittedName>
        <fullName evidence="6">ATP-grasp domain-containing protein</fullName>
    </submittedName>
</protein>
<dbReference type="InterPro" id="IPR052032">
    <property type="entry name" value="ATP-dep_AA_Ligase"/>
</dbReference>
<dbReference type="RefSeq" id="WP_120699943.1">
    <property type="nucleotide sequence ID" value="NZ_RBDX01000035.1"/>
</dbReference>
<accession>A0A3A9VTU9</accession>
<evidence type="ECO:0000259" key="5">
    <source>
        <dbReference type="PROSITE" id="PS50975"/>
    </source>
</evidence>
<keyword evidence="8" id="KW-1185">Reference proteome</keyword>
<dbReference type="Proteomes" id="UP000275024">
    <property type="component" value="Unassembled WGS sequence"/>
</dbReference>
<dbReference type="InterPro" id="IPR011761">
    <property type="entry name" value="ATP-grasp"/>
</dbReference>
<dbReference type="OrthoDB" id="24041at2"/>
<dbReference type="Gene3D" id="3.30.470.20">
    <property type="entry name" value="ATP-grasp fold, B domain"/>
    <property type="match status" value="1"/>
</dbReference>
<name>A0A3A9VTU9_9ACTN</name>
<dbReference type="EMBL" id="RBDY01000033">
    <property type="protein sequence ID" value="RKN15489.1"/>
    <property type="molecule type" value="Genomic_DNA"/>
</dbReference>
<evidence type="ECO:0000313" key="7">
    <source>
        <dbReference type="EMBL" id="RKN15489.1"/>
    </source>
</evidence>
<keyword evidence="1" id="KW-0436">Ligase</keyword>
<keyword evidence="2 4" id="KW-0547">Nucleotide-binding</keyword>
<dbReference type="PANTHER" id="PTHR43585:SF2">
    <property type="entry name" value="ATP-GRASP ENZYME FSQD"/>
    <property type="match status" value="1"/>
</dbReference>
<gene>
    <name evidence="7" type="ORF">D7318_27560</name>
    <name evidence="6" type="ORF">D7319_28155</name>
</gene>
<evidence type="ECO:0000256" key="2">
    <source>
        <dbReference type="ARBA" id="ARBA00022741"/>
    </source>
</evidence>
<dbReference type="SUPFAM" id="SSF56059">
    <property type="entry name" value="Glutathione synthetase ATP-binding domain-like"/>
    <property type="match status" value="1"/>
</dbReference>
<sequence>MVEHEHETGGRVPPEPREAFLLAGAFRVICRNPRFVTELADRGLRVLVLTPESSRPVVERARAVAPGITGLIADIRYVSGAMDREASFNADAFAALQEWRVRHRIVGAYAMEEMLVEPTGLICDALGLPGPGLRASRVCRSKYLQRAYARTFGPLSLTVPPGRRDRVDLASLTCPVVVKPAARHASSGVVACATADEVARALRDYPAHETILIERQVIGEEFSVESLVQDGEIRFASVTGKETTEDAARSFVELAHSVPVGERRIGGTDVTRAVTEANRRVLAALAFENGVAHSEWRVTDTGETHLMEIACRTPGDGLTALYELACGEPLEPQIIRVALGEPAAFPAPRRRARQVYLDHPPGVLRDVTVDLPGARAHWVGEGGLWPEPSPGVPGDPPALRAVLVLKERGAVIGPLRSSDDRAVTFLIDADTPAELDAMEKRARAAIAVRVDPVEPVDPVDPVALEAPC</sequence>
<dbReference type="Pfam" id="PF13535">
    <property type="entry name" value="ATP-grasp_4"/>
    <property type="match status" value="1"/>
</dbReference>
<comment type="caution">
    <text evidence="6">The sequence shown here is derived from an EMBL/GenBank/DDBJ whole genome shotgun (WGS) entry which is preliminary data.</text>
</comment>
<evidence type="ECO:0000256" key="4">
    <source>
        <dbReference type="PROSITE-ProRule" id="PRU00409"/>
    </source>
</evidence>
<dbReference type="GO" id="GO:0046872">
    <property type="term" value="F:metal ion binding"/>
    <property type="evidence" value="ECO:0007669"/>
    <property type="project" value="InterPro"/>
</dbReference>
<dbReference type="Proteomes" id="UP000268652">
    <property type="component" value="Unassembled WGS sequence"/>
</dbReference>
<evidence type="ECO:0000256" key="3">
    <source>
        <dbReference type="ARBA" id="ARBA00022840"/>
    </source>
</evidence>
<dbReference type="EMBL" id="RBDX01000035">
    <property type="protein sequence ID" value="RKN04511.1"/>
    <property type="molecule type" value="Genomic_DNA"/>
</dbReference>
<reference evidence="8 9" key="1">
    <citation type="submission" date="2018-09" db="EMBL/GenBank/DDBJ databases">
        <title>Streptomyces sp. nov. DS1-2, an endophytic actinomycete isolated from roots of Dendrobium scabrilingue.</title>
        <authorList>
            <person name="Kuncharoen N."/>
            <person name="Kudo T."/>
            <person name="Ohkuma M."/>
            <person name="Yuki M."/>
            <person name="Tanasupawat S."/>
        </authorList>
    </citation>
    <scope>NUCLEOTIDE SEQUENCE [LARGE SCALE GENOMIC DNA]</scope>
    <source>
        <strain evidence="6 9">AZ1-7</strain>
        <strain evidence="7 8">DS1-2</strain>
    </source>
</reference>
<dbReference type="PANTHER" id="PTHR43585">
    <property type="entry name" value="FUMIPYRROLE BIOSYNTHESIS PROTEIN C"/>
    <property type="match status" value="1"/>
</dbReference>
<dbReference type="PROSITE" id="PS50975">
    <property type="entry name" value="ATP_GRASP"/>
    <property type="match status" value="1"/>
</dbReference>
<organism evidence="6 9">
    <name type="scientific">Streptomyces radicis</name>
    <dbReference type="NCBI Taxonomy" id="1750517"/>
    <lineage>
        <taxon>Bacteria</taxon>
        <taxon>Bacillati</taxon>
        <taxon>Actinomycetota</taxon>
        <taxon>Actinomycetes</taxon>
        <taxon>Kitasatosporales</taxon>
        <taxon>Streptomycetaceae</taxon>
        <taxon>Streptomyces</taxon>
    </lineage>
</organism>
<dbReference type="GO" id="GO:0005524">
    <property type="term" value="F:ATP binding"/>
    <property type="evidence" value="ECO:0007669"/>
    <property type="project" value="UniProtKB-UniRule"/>
</dbReference>
<evidence type="ECO:0000256" key="1">
    <source>
        <dbReference type="ARBA" id="ARBA00022598"/>
    </source>
</evidence>
<feature type="domain" description="ATP-grasp" evidence="5">
    <location>
        <begin position="142"/>
        <end position="339"/>
    </location>
</feature>
<proteinExistence type="predicted"/>
<evidence type="ECO:0000313" key="8">
    <source>
        <dbReference type="Proteomes" id="UP000268652"/>
    </source>
</evidence>
<evidence type="ECO:0000313" key="9">
    <source>
        <dbReference type="Proteomes" id="UP000275024"/>
    </source>
</evidence>